<evidence type="ECO:0000313" key="1">
    <source>
        <dbReference type="EMBL" id="PJC24327.1"/>
    </source>
</evidence>
<dbReference type="EMBL" id="PFSI01000050">
    <property type="protein sequence ID" value="PJC24327.1"/>
    <property type="molecule type" value="Genomic_DNA"/>
</dbReference>
<dbReference type="InterPro" id="IPR021109">
    <property type="entry name" value="Peptidase_aspartic_dom_sf"/>
</dbReference>
<dbReference type="Gene3D" id="2.40.70.10">
    <property type="entry name" value="Acid Proteases"/>
    <property type="match status" value="1"/>
</dbReference>
<dbReference type="Proteomes" id="UP000230251">
    <property type="component" value="Unassembled WGS sequence"/>
</dbReference>
<dbReference type="AlphaFoldDB" id="A0A2M8ENU9"/>
<evidence type="ECO:0000313" key="2">
    <source>
        <dbReference type="Proteomes" id="UP000230251"/>
    </source>
</evidence>
<gene>
    <name evidence="1" type="ORF">CO057_03310</name>
</gene>
<protein>
    <recommendedName>
        <fullName evidence="3">Peptidase A2 domain-containing protein</fullName>
    </recommendedName>
</protein>
<sequence length="180" mass="20241">MEVNSNTLKIDSNHKIKFSGNIFDHHGSYSFNAYIDTGCTFNLVLNRELADAVCAEVVCEVLDISIGGGLENKRGFIRKANLKFGPLTLRDYEFLVVDDNKRNLIGIKFFQDSKMLLVMDFASGKTDGCFITTNQDIARAMGKTVHFCLAHNMNPLNGMCHARYVVIHPLMKFKNLSNKI</sequence>
<reference evidence="2" key="1">
    <citation type="submission" date="2017-09" db="EMBL/GenBank/DDBJ databases">
        <title>Depth-based differentiation of microbial function through sediment-hosted aquifers and enrichment of novel symbionts in the deep terrestrial subsurface.</title>
        <authorList>
            <person name="Probst A.J."/>
            <person name="Ladd B."/>
            <person name="Jarett J.K."/>
            <person name="Geller-Mcgrath D.E."/>
            <person name="Sieber C.M.K."/>
            <person name="Emerson J.B."/>
            <person name="Anantharaman K."/>
            <person name="Thomas B.C."/>
            <person name="Malmstrom R."/>
            <person name="Stieglmeier M."/>
            <person name="Klingl A."/>
            <person name="Woyke T."/>
            <person name="Ryan C.M."/>
            <person name="Banfield J.F."/>
        </authorList>
    </citation>
    <scope>NUCLEOTIDE SEQUENCE [LARGE SCALE GENOMIC DNA]</scope>
</reference>
<evidence type="ECO:0008006" key="3">
    <source>
        <dbReference type="Google" id="ProtNLM"/>
    </source>
</evidence>
<name>A0A2M8ENU9_9BACT</name>
<organism evidence="1 2">
    <name type="scientific">Candidatus Uhrbacteria bacterium CG_4_9_14_0_2_um_filter_41_50</name>
    <dbReference type="NCBI Taxonomy" id="1975031"/>
    <lineage>
        <taxon>Bacteria</taxon>
        <taxon>Candidatus Uhriibacteriota</taxon>
    </lineage>
</organism>
<accession>A0A2M8ENU9</accession>
<proteinExistence type="predicted"/>
<comment type="caution">
    <text evidence="1">The sequence shown here is derived from an EMBL/GenBank/DDBJ whole genome shotgun (WGS) entry which is preliminary data.</text>
</comment>